<comment type="similarity">
    <text evidence="3 12">Belongs to the PP2C family.</text>
</comment>
<evidence type="ECO:0000256" key="12">
    <source>
        <dbReference type="RuleBase" id="RU003465"/>
    </source>
</evidence>
<dbReference type="InterPro" id="IPR001932">
    <property type="entry name" value="PPM-type_phosphatase-like_dom"/>
</dbReference>
<comment type="cofactor">
    <cofactor evidence="1">
        <name>Mn(2+)</name>
        <dbReference type="ChEBI" id="CHEBI:29035"/>
    </cofactor>
</comment>
<dbReference type="Gene3D" id="3.60.40.10">
    <property type="entry name" value="PPM-type phosphatase domain"/>
    <property type="match status" value="2"/>
</dbReference>
<sequence>MRLSYNFIRGLLLLKMGAHLSSPKTEKVSTSGGNFKLDSTVFGATSMQGWRISMEDAHLTIPSYINNTEYLTTTGASTVTEINMNIDELPISIGSIYGVFDGHGGNCVSRWVSENFSNVFTKEFRDVRRRYLDGTLVPKHDSDSCIESKLVAEALQNSFLKVDQHLATPEVDTQLQLISNRKNDDLDSNNLFKVLLPDKLNNRQHAIDIIQQLTSFDTHSYDNKQNDELNKYDSIPYYKDEDVDEDIINNELGINTKNLDNFEGSIGGTASTVTVSSTTTTDATTVESDTIMEDTTNTTTTTSPNITTTDKDMNNITINLLQKEKEDLYAMGCGATSVVVVVLEDPYPCVIVANAGDSRCVLSRNKLAVPLSIDHKPTDELELCRIRRAGGNVINGRVDGNLNLSRSLGDLSFKMDQSLDQREQKIISFPDVQIIKLTRDDEFLVLACDGIWDCKSNQQVVDFIHTKLQYYLKLYDKHDHTIKHFKRNDLNKHEKSASSGSGGGMGSSDKSTSGGGSGMVSDVSSSIEGLGTSSKVDPFGTTNTVSREPRTVTEELEKNEIIDRMGSNEKKREILEKICEELCDLCLSNNPSESEGIGCDNMTVIIVLFNQQLYNKIH</sequence>
<protein>
    <recommendedName>
        <fullName evidence="4">protein-serine/threonine phosphatase</fullName>
        <ecNumber evidence="4">3.1.3.16</ecNumber>
    </recommendedName>
</protein>
<keyword evidence="6 12" id="KW-0378">Hydrolase</keyword>
<evidence type="ECO:0000259" key="14">
    <source>
        <dbReference type="PROSITE" id="PS51746"/>
    </source>
</evidence>
<feature type="domain" description="PPM-type phosphatase" evidence="14">
    <location>
        <begin position="41"/>
        <end position="609"/>
    </location>
</feature>
<comment type="catalytic activity">
    <reaction evidence="10">
        <text>O-phospho-L-seryl-[protein] + H2O = L-seryl-[protein] + phosphate</text>
        <dbReference type="Rhea" id="RHEA:20629"/>
        <dbReference type="Rhea" id="RHEA-COMP:9863"/>
        <dbReference type="Rhea" id="RHEA-COMP:11604"/>
        <dbReference type="ChEBI" id="CHEBI:15377"/>
        <dbReference type="ChEBI" id="CHEBI:29999"/>
        <dbReference type="ChEBI" id="CHEBI:43474"/>
        <dbReference type="ChEBI" id="CHEBI:83421"/>
        <dbReference type="EC" id="3.1.3.16"/>
    </reaction>
</comment>
<evidence type="ECO:0000313" key="16">
    <source>
        <dbReference type="EMBL" id="SVP91112.1"/>
    </source>
</evidence>
<evidence type="ECO:0000256" key="8">
    <source>
        <dbReference type="ARBA" id="ARBA00022912"/>
    </source>
</evidence>
<dbReference type="CDD" id="cd00143">
    <property type="entry name" value="PP2Cc"/>
    <property type="match status" value="1"/>
</dbReference>
<evidence type="ECO:0000256" key="9">
    <source>
        <dbReference type="ARBA" id="ARBA00023211"/>
    </source>
</evidence>
<comment type="catalytic activity">
    <reaction evidence="11">
        <text>O-phospho-L-threonyl-[protein] + H2O = L-threonyl-[protein] + phosphate</text>
        <dbReference type="Rhea" id="RHEA:47004"/>
        <dbReference type="Rhea" id="RHEA-COMP:11060"/>
        <dbReference type="Rhea" id="RHEA-COMP:11605"/>
        <dbReference type="ChEBI" id="CHEBI:15377"/>
        <dbReference type="ChEBI" id="CHEBI:30013"/>
        <dbReference type="ChEBI" id="CHEBI:43474"/>
        <dbReference type="ChEBI" id="CHEBI:61977"/>
        <dbReference type="EC" id="3.1.3.16"/>
    </reaction>
</comment>
<evidence type="ECO:0000256" key="10">
    <source>
        <dbReference type="ARBA" id="ARBA00047761"/>
    </source>
</evidence>
<dbReference type="EC" id="3.1.3.16" evidence="4"/>
<dbReference type="PROSITE" id="PS01032">
    <property type="entry name" value="PPM_1"/>
    <property type="match status" value="1"/>
</dbReference>
<dbReference type="SMART" id="SM00332">
    <property type="entry name" value="PP2Cc"/>
    <property type="match status" value="1"/>
</dbReference>
<dbReference type="PANTHER" id="PTHR13832:SF803">
    <property type="entry name" value="PROTEIN PHOSPHATASE 1G"/>
    <property type="match status" value="1"/>
</dbReference>
<evidence type="ECO:0000256" key="1">
    <source>
        <dbReference type="ARBA" id="ARBA00001936"/>
    </source>
</evidence>
<evidence type="ECO:0000256" key="11">
    <source>
        <dbReference type="ARBA" id="ARBA00048336"/>
    </source>
</evidence>
<dbReference type="GO" id="GO:0046872">
    <property type="term" value="F:metal ion binding"/>
    <property type="evidence" value="ECO:0007669"/>
    <property type="project" value="UniProtKB-KW"/>
</dbReference>
<evidence type="ECO:0000256" key="5">
    <source>
        <dbReference type="ARBA" id="ARBA00022723"/>
    </source>
</evidence>
<gene>
    <name evidence="15" type="ORF">TAT_000130400</name>
    <name evidence="16" type="ORF">TAV_000130500</name>
</gene>
<dbReference type="VEuPathDB" id="PiroplasmaDB:TA15545"/>
<keyword evidence="8 12" id="KW-0904">Protein phosphatase</keyword>
<feature type="compositionally biased region" description="Basic and acidic residues" evidence="13">
    <location>
        <begin position="487"/>
        <end position="496"/>
    </location>
</feature>
<dbReference type="InterPro" id="IPR000222">
    <property type="entry name" value="PP2C_BS"/>
</dbReference>
<keyword evidence="5" id="KW-0479">Metal-binding</keyword>
<feature type="compositionally biased region" description="Polar residues" evidence="13">
    <location>
        <begin position="531"/>
        <end position="545"/>
    </location>
</feature>
<name>A0A3B0MNP4_THEAN</name>
<feature type="region of interest" description="Disordered" evidence="13">
    <location>
        <begin position="486"/>
        <end position="545"/>
    </location>
</feature>
<dbReference type="AlphaFoldDB" id="A0A3B0MNP4"/>
<dbReference type="SUPFAM" id="SSF81606">
    <property type="entry name" value="PP2C-like"/>
    <property type="match status" value="1"/>
</dbReference>
<dbReference type="Pfam" id="PF00481">
    <property type="entry name" value="PP2C"/>
    <property type="match status" value="1"/>
</dbReference>
<evidence type="ECO:0000256" key="3">
    <source>
        <dbReference type="ARBA" id="ARBA00006702"/>
    </source>
</evidence>
<keyword evidence="9" id="KW-0464">Manganese</keyword>
<dbReference type="GO" id="GO:0004722">
    <property type="term" value="F:protein serine/threonine phosphatase activity"/>
    <property type="evidence" value="ECO:0007669"/>
    <property type="project" value="UniProtKB-EC"/>
</dbReference>
<comment type="subcellular location">
    <subcellularLocation>
        <location evidence="2">Membrane</location>
        <topology evidence="2">Peripheral membrane protein</topology>
    </subcellularLocation>
</comment>
<dbReference type="EMBL" id="UIVT01000002">
    <property type="protein sequence ID" value="SVP90595.1"/>
    <property type="molecule type" value="Genomic_DNA"/>
</dbReference>
<dbReference type="PROSITE" id="PS51746">
    <property type="entry name" value="PPM_2"/>
    <property type="match status" value="1"/>
</dbReference>
<evidence type="ECO:0000256" key="6">
    <source>
        <dbReference type="ARBA" id="ARBA00022801"/>
    </source>
</evidence>
<dbReference type="PANTHER" id="PTHR13832">
    <property type="entry name" value="PROTEIN PHOSPHATASE 2C"/>
    <property type="match status" value="1"/>
</dbReference>
<dbReference type="EMBL" id="UIVS01000002">
    <property type="protein sequence ID" value="SVP91112.1"/>
    <property type="molecule type" value="Genomic_DNA"/>
</dbReference>
<organism evidence="16">
    <name type="scientific">Theileria annulata</name>
    <dbReference type="NCBI Taxonomy" id="5874"/>
    <lineage>
        <taxon>Eukaryota</taxon>
        <taxon>Sar</taxon>
        <taxon>Alveolata</taxon>
        <taxon>Apicomplexa</taxon>
        <taxon>Aconoidasida</taxon>
        <taxon>Piroplasmida</taxon>
        <taxon>Theileriidae</taxon>
        <taxon>Theileria</taxon>
    </lineage>
</organism>
<proteinExistence type="inferred from homology"/>
<dbReference type="GO" id="GO:0016020">
    <property type="term" value="C:membrane"/>
    <property type="evidence" value="ECO:0007669"/>
    <property type="project" value="UniProtKB-SubCell"/>
</dbReference>
<accession>A0A3B0MNP4</accession>
<evidence type="ECO:0000256" key="2">
    <source>
        <dbReference type="ARBA" id="ARBA00004170"/>
    </source>
</evidence>
<reference evidence="16" key="1">
    <citation type="submission" date="2018-07" db="EMBL/GenBank/DDBJ databases">
        <authorList>
            <person name="Quirk P.G."/>
            <person name="Krulwich T.A."/>
        </authorList>
    </citation>
    <scope>NUCLEOTIDE SEQUENCE</scope>
    <source>
        <strain evidence="16">Anand</strain>
    </source>
</reference>
<evidence type="ECO:0000256" key="7">
    <source>
        <dbReference type="ARBA" id="ARBA00022842"/>
    </source>
</evidence>
<evidence type="ECO:0000256" key="4">
    <source>
        <dbReference type="ARBA" id="ARBA00013081"/>
    </source>
</evidence>
<dbReference type="InterPro" id="IPR015655">
    <property type="entry name" value="PP2C"/>
</dbReference>
<evidence type="ECO:0000313" key="15">
    <source>
        <dbReference type="EMBL" id="SVP90595.1"/>
    </source>
</evidence>
<dbReference type="InterPro" id="IPR036457">
    <property type="entry name" value="PPM-type-like_dom_sf"/>
</dbReference>
<keyword evidence="7" id="KW-0460">Magnesium</keyword>
<evidence type="ECO:0000256" key="13">
    <source>
        <dbReference type="SAM" id="MobiDB-lite"/>
    </source>
</evidence>